<gene>
    <name evidence="5" type="ORF">D9611_007648</name>
</gene>
<dbReference type="GO" id="GO:0005524">
    <property type="term" value="F:ATP binding"/>
    <property type="evidence" value="ECO:0007669"/>
    <property type="project" value="UniProtKB-KW"/>
</dbReference>
<evidence type="ECO:0000259" key="4">
    <source>
        <dbReference type="SMART" id="SM01086"/>
    </source>
</evidence>
<dbReference type="Gene3D" id="3.40.50.300">
    <property type="entry name" value="P-loop containing nucleotide triphosphate hydrolases"/>
    <property type="match status" value="1"/>
</dbReference>
<dbReference type="GO" id="GO:0016887">
    <property type="term" value="F:ATP hydrolysis activity"/>
    <property type="evidence" value="ECO:0007669"/>
    <property type="project" value="InterPro"/>
</dbReference>
<dbReference type="InterPro" id="IPR050052">
    <property type="entry name" value="ATP-dep_Clp_protease_ClpX"/>
</dbReference>
<sequence>MITLLKPVSLVARGVAIRHLARRNVHTQPLEKDEEPLPDVIPPGLAWRLPKNVYNHYNRVRANLEIADANAHGTQPELESTPDYIDSSGAVFPAKLKPRRNVRPPSISMLAQRNTPLFEKSNVLVIGPTGSGKTLLAKTLAKVLDVPFSAGYVGEDVEMAVQRLLQAANWDPVRASMGIVYIDEVDKIARRTSSGSEGSRDVGGEGVQQALLRMMEGSIVTVQAKGAVHAAVPPGGEPRTPGQRAPQVAAKPETFHIDTSNVLFILSGAFVGLDNLIKQRVAKGSIGFTAAITSKDMPTPFFTPNNRKGPANLLDMVETTDLVKYGFIPEFIGRLPSITTLAPLTLQDLRRILTDVKGSLMSQYQALFGYSNVELRFTSGALDAICQKALERGGGARGLRGIMESLLLEPMYEVPGSDIRHVLITEEVVKNKASPSYYKRETSFDFWEAWATAEHSYEKGKTQ</sequence>
<dbReference type="EMBL" id="JAACJK010000113">
    <property type="protein sequence ID" value="KAF5331538.1"/>
    <property type="molecule type" value="Genomic_DNA"/>
</dbReference>
<dbReference type="PANTHER" id="PTHR48102">
    <property type="entry name" value="ATP-DEPENDENT CLP PROTEASE ATP-BINDING SUBUNIT CLPX-LIKE, MITOCHONDRIAL-RELATED"/>
    <property type="match status" value="1"/>
</dbReference>
<dbReference type="PANTHER" id="PTHR48102:SF7">
    <property type="entry name" value="ATP-DEPENDENT CLP PROTEASE ATP-BINDING SUBUNIT CLPX-LIKE, MITOCHONDRIAL"/>
    <property type="match status" value="1"/>
</dbReference>
<evidence type="ECO:0000256" key="1">
    <source>
        <dbReference type="ARBA" id="ARBA00022741"/>
    </source>
</evidence>
<dbReference type="Proteomes" id="UP000541558">
    <property type="component" value="Unassembled WGS sequence"/>
</dbReference>
<evidence type="ECO:0000313" key="5">
    <source>
        <dbReference type="EMBL" id="KAF5331538.1"/>
    </source>
</evidence>
<dbReference type="Pfam" id="PF07724">
    <property type="entry name" value="AAA_2"/>
    <property type="match status" value="1"/>
</dbReference>
<dbReference type="GO" id="GO:0051603">
    <property type="term" value="P:proteolysis involved in protein catabolic process"/>
    <property type="evidence" value="ECO:0007669"/>
    <property type="project" value="TreeGrafter"/>
</dbReference>
<accession>A0A8H5BZU9</accession>
<proteinExistence type="predicted"/>
<dbReference type="GO" id="GO:0005759">
    <property type="term" value="C:mitochondrial matrix"/>
    <property type="evidence" value="ECO:0007669"/>
    <property type="project" value="TreeGrafter"/>
</dbReference>
<dbReference type="SMART" id="SM01086">
    <property type="entry name" value="ClpB_D2-small"/>
    <property type="match status" value="1"/>
</dbReference>
<dbReference type="AlphaFoldDB" id="A0A8H5BZU9"/>
<dbReference type="InterPro" id="IPR003959">
    <property type="entry name" value="ATPase_AAA_core"/>
</dbReference>
<feature type="domain" description="Clp ATPase C-terminal" evidence="4">
    <location>
        <begin position="344"/>
        <end position="435"/>
    </location>
</feature>
<dbReference type="InterPro" id="IPR027417">
    <property type="entry name" value="P-loop_NTPase"/>
</dbReference>
<keyword evidence="1" id="KW-0547">Nucleotide-binding</keyword>
<evidence type="ECO:0000313" key="6">
    <source>
        <dbReference type="Proteomes" id="UP000541558"/>
    </source>
</evidence>
<keyword evidence="2" id="KW-0067">ATP-binding</keyword>
<dbReference type="SUPFAM" id="SSF52540">
    <property type="entry name" value="P-loop containing nucleoside triphosphate hydrolases"/>
    <property type="match status" value="1"/>
</dbReference>
<dbReference type="OrthoDB" id="1721884at2759"/>
<evidence type="ECO:0000256" key="2">
    <source>
        <dbReference type="ARBA" id="ARBA00022840"/>
    </source>
</evidence>
<organism evidence="5 6">
    <name type="scientific">Ephemerocybe angulata</name>
    <dbReference type="NCBI Taxonomy" id="980116"/>
    <lineage>
        <taxon>Eukaryota</taxon>
        <taxon>Fungi</taxon>
        <taxon>Dikarya</taxon>
        <taxon>Basidiomycota</taxon>
        <taxon>Agaricomycotina</taxon>
        <taxon>Agaricomycetes</taxon>
        <taxon>Agaricomycetidae</taxon>
        <taxon>Agaricales</taxon>
        <taxon>Agaricineae</taxon>
        <taxon>Psathyrellaceae</taxon>
        <taxon>Ephemerocybe</taxon>
    </lineage>
</organism>
<dbReference type="SMART" id="SM00382">
    <property type="entry name" value="AAA"/>
    <property type="match status" value="1"/>
</dbReference>
<feature type="domain" description="AAA+ ATPase" evidence="3">
    <location>
        <begin position="119"/>
        <end position="283"/>
    </location>
</feature>
<dbReference type="Gene3D" id="1.10.8.60">
    <property type="match status" value="1"/>
</dbReference>
<dbReference type="Pfam" id="PF10431">
    <property type="entry name" value="ClpB_D2-small"/>
    <property type="match status" value="1"/>
</dbReference>
<dbReference type="InterPro" id="IPR019489">
    <property type="entry name" value="Clp_ATPase_C"/>
</dbReference>
<dbReference type="InterPro" id="IPR003593">
    <property type="entry name" value="AAA+_ATPase"/>
</dbReference>
<dbReference type="FunFam" id="1.10.8.60:FF:000138">
    <property type="entry name" value="ATP-dependent Clp protease ATP-binding subunit ClpX"/>
    <property type="match status" value="1"/>
</dbReference>
<name>A0A8H5BZU9_9AGAR</name>
<reference evidence="5 6" key="1">
    <citation type="journal article" date="2020" name="ISME J.">
        <title>Uncovering the hidden diversity of litter-decomposition mechanisms in mushroom-forming fungi.</title>
        <authorList>
            <person name="Floudas D."/>
            <person name="Bentzer J."/>
            <person name="Ahren D."/>
            <person name="Johansson T."/>
            <person name="Persson P."/>
            <person name="Tunlid A."/>
        </authorList>
    </citation>
    <scope>NUCLEOTIDE SEQUENCE [LARGE SCALE GENOMIC DNA]</scope>
    <source>
        <strain evidence="5 6">CBS 175.51</strain>
    </source>
</reference>
<keyword evidence="6" id="KW-1185">Reference proteome</keyword>
<comment type="caution">
    <text evidence="5">The sequence shown here is derived from an EMBL/GenBank/DDBJ whole genome shotgun (WGS) entry which is preliminary data.</text>
</comment>
<protein>
    <submittedName>
        <fullName evidence="5">Uncharacterized protein</fullName>
    </submittedName>
</protein>
<evidence type="ECO:0000259" key="3">
    <source>
        <dbReference type="SMART" id="SM00382"/>
    </source>
</evidence>